<dbReference type="EMBL" id="MNPL01002702">
    <property type="protein sequence ID" value="OQR78043.1"/>
    <property type="molecule type" value="Genomic_DNA"/>
</dbReference>
<proteinExistence type="predicted"/>
<accession>A0A1V9XXA3</accession>
<organism evidence="1 2">
    <name type="scientific">Tropilaelaps mercedesae</name>
    <dbReference type="NCBI Taxonomy" id="418985"/>
    <lineage>
        <taxon>Eukaryota</taxon>
        <taxon>Metazoa</taxon>
        <taxon>Ecdysozoa</taxon>
        <taxon>Arthropoda</taxon>
        <taxon>Chelicerata</taxon>
        <taxon>Arachnida</taxon>
        <taxon>Acari</taxon>
        <taxon>Parasitiformes</taxon>
        <taxon>Mesostigmata</taxon>
        <taxon>Gamasina</taxon>
        <taxon>Dermanyssoidea</taxon>
        <taxon>Laelapidae</taxon>
        <taxon>Tropilaelaps</taxon>
    </lineage>
</organism>
<dbReference type="AlphaFoldDB" id="A0A1V9XXA3"/>
<comment type="caution">
    <text evidence="1">The sequence shown here is derived from an EMBL/GenBank/DDBJ whole genome shotgun (WGS) entry which is preliminary data.</text>
</comment>
<protein>
    <submittedName>
        <fullName evidence="1">Uncharacterized protein</fullName>
    </submittedName>
</protein>
<name>A0A1V9XXA3_9ACAR</name>
<keyword evidence="2" id="KW-1185">Reference proteome</keyword>
<reference evidence="1 2" key="1">
    <citation type="journal article" date="2017" name="Gigascience">
        <title>Draft genome of the honey bee ectoparasitic mite, Tropilaelaps mercedesae, is shaped by the parasitic life history.</title>
        <authorList>
            <person name="Dong X."/>
            <person name="Armstrong S.D."/>
            <person name="Xia D."/>
            <person name="Makepeace B.L."/>
            <person name="Darby A.C."/>
            <person name="Kadowaki T."/>
        </authorList>
    </citation>
    <scope>NUCLEOTIDE SEQUENCE [LARGE SCALE GENOMIC DNA]</scope>
    <source>
        <strain evidence="1">Wuxi-XJTLU</strain>
    </source>
</reference>
<dbReference type="InParanoid" id="A0A1V9XXA3"/>
<dbReference type="Proteomes" id="UP000192247">
    <property type="component" value="Unassembled WGS sequence"/>
</dbReference>
<evidence type="ECO:0000313" key="1">
    <source>
        <dbReference type="EMBL" id="OQR78043.1"/>
    </source>
</evidence>
<sequence>MWVHVILRRAAGRAQVVGGTHFSTATSKLPTECSFVGFPRQRQPLATPLGGVMFSGPIACFHGSATLTGFKKLPVNDDVIITRQQAKDLIYRLHQKERGILLEELERYNTQNCKRKFPLSFTK</sequence>
<feature type="non-terminal residue" evidence="1">
    <location>
        <position position="123"/>
    </location>
</feature>
<evidence type="ECO:0000313" key="2">
    <source>
        <dbReference type="Proteomes" id="UP000192247"/>
    </source>
</evidence>
<gene>
    <name evidence="1" type="ORF">BIW11_06671</name>
</gene>
<dbReference type="OrthoDB" id="430821at2759"/>